<protein>
    <submittedName>
        <fullName evidence="1">Uncharacterized protein</fullName>
    </submittedName>
</protein>
<dbReference type="RefSeq" id="WP_162959276.1">
    <property type="nucleotide sequence ID" value="NZ_CP024087.1"/>
</dbReference>
<dbReference type="KEGG" id="mtua:CSH63_27345"/>
<proteinExistence type="predicted"/>
<evidence type="ECO:0000313" key="1">
    <source>
        <dbReference type="EMBL" id="AYF31088.1"/>
    </source>
</evidence>
<dbReference type="Proteomes" id="UP000267804">
    <property type="component" value="Chromosome"/>
</dbReference>
<gene>
    <name evidence="1" type="ORF">CSH63_27345</name>
</gene>
<dbReference type="AlphaFoldDB" id="A0A386WU27"/>
<dbReference type="EMBL" id="CP024087">
    <property type="protein sequence ID" value="AYF31088.1"/>
    <property type="molecule type" value="Genomic_DNA"/>
</dbReference>
<evidence type="ECO:0000313" key="2">
    <source>
        <dbReference type="Proteomes" id="UP000267804"/>
    </source>
</evidence>
<accession>A0A386WU27</accession>
<reference evidence="1 2" key="1">
    <citation type="submission" date="2017-10" db="EMBL/GenBank/DDBJ databases">
        <title>Integration of genomic and chemical information greatly accelerates assignment of the full stereostructure of myelolactone, a potent inhibitor of myeloma from a marine-derived Micromonospora.</title>
        <authorList>
            <person name="Kim M.C."/>
            <person name="Machado H."/>
            <person name="Jensen P.R."/>
            <person name="Fenical W."/>
        </authorList>
    </citation>
    <scope>NUCLEOTIDE SEQUENCE [LARGE SCALE GENOMIC DNA]</scope>
    <source>
        <strain evidence="1 2">CNY-010</strain>
    </source>
</reference>
<name>A0A386WU27_9ACTN</name>
<organism evidence="1 2">
    <name type="scientific">Micromonospora tulbaghiae</name>
    <dbReference type="NCBI Taxonomy" id="479978"/>
    <lineage>
        <taxon>Bacteria</taxon>
        <taxon>Bacillati</taxon>
        <taxon>Actinomycetota</taxon>
        <taxon>Actinomycetes</taxon>
        <taxon>Micromonosporales</taxon>
        <taxon>Micromonosporaceae</taxon>
        <taxon>Micromonospora</taxon>
    </lineage>
</organism>
<sequence>MVLTVDGPCGRATRLDIPDRPDAAQTTDWWLITAPGYHTIWSQYGLLCVRLDDDVPGFPQATHELLVLTLDPTLGVHTPDSVIAGGLRYLSQPNIVEQYTAGDNEMRELCEVAVHAVVHGQLNPETANDPSRIRGQWHEALRRALAGIRPFATQEPTRG</sequence>